<dbReference type="InterPro" id="IPR010559">
    <property type="entry name" value="Sig_transdc_His_kin_internal"/>
</dbReference>
<dbReference type="Proteomes" id="UP000585905">
    <property type="component" value="Unassembled WGS sequence"/>
</dbReference>
<evidence type="ECO:0000313" key="4">
    <source>
        <dbReference type="EMBL" id="MBA8848417.1"/>
    </source>
</evidence>
<evidence type="ECO:0000256" key="2">
    <source>
        <dbReference type="SAM" id="Phobius"/>
    </source>
</evidence>
<keyword evidence="2" id="KW-1133">Transmembrane helix</keyword>
<feature type="domain" description="Histidine kinase/HSP90-like ATPase" evidence="3">
    <location>
        <begin position="368"/>
        <end position="473"/>
    </location>
</feature>
<dbReference type="AlphaFoldDB" id="A0A839EAB4"/>
<accession>A0A839EAB4</accession>
<dbReference type="Pfam" id="PF06580">
    <property type="entry name" value="His_kinase"/>
    <property type="match status" value="1"/>
</dbReference>
<keyword evidence="2" id="KW-0812">Transmembrane</keyword>
<name>A0A839EAB4_9MICO</name>
<dbReference type="PANTHER" id="PTHR34220">
    <property type="entry name" value="SENSOR HISTIDINE KINASE YPDA"/>
    <property type="match status" value="1"/>
</dbReference>
<comment type="caution">
    <text evidence="4">The sequence shown here is derived from an EMBL/GenBank/DDBJ whole genome shotgun (WGS) entry which is preliminary data.</text>
</comment>
<proteinExistence type="predicted"/>
<gene>
    <name evidence="4" type="ORF">FHX53_002021</name>
</gene>
<reference evidence="4 5" key="1">
    <citation type="submission" date="2020-07" db="EMBL/GenBank/DDBJ databases">
        <title>Sequencing the genomes of 1000 actinobacteria strains.</title>
        <authorList>
            <person name="Klenk H.-P."/>
        </authorList>
    </citation>
    <scope>NUCLEOTIDE SEQUENCE [LARGE SCALE GENOMIC DNA]</scope>
    <source>
        <strain evidence="4 5">DSM 19663</strain>
    </source>
</reference>
<keyword evidence="5" id="KW-1185">Reference proteome</keyword>
<sequence length="484" mass="51519">MLHVQGVIAHGISSGGRGSDDGDAADWWRNARQHPPFQGARHEDARSSSAGGVARATNGDPVPLSALAGPRIAYRGAVTESVLLALAIGVLVGVAAAVLLVVAWRVVRLSREMGTAAERATYSTLHLASQAATHVRGGLDTGDPQRAVRPLRQLLDCRVLALADDHGILAIDAGPADQRLADQLRATAERLAAEVRAGDRPQVFRGIDPTGRGTQATDAVAAPIIAGDRTAGAIVAFSPTVRPGLVRATGEVAEWLAAQLELAELDASRAALAEAEVKALRSQISPHFIYNALTAIASTITTNPPRARDLVLEFADFTRYSFRRQGDFTTLADELRSVDSYLQLERARFGERLTLTLQVAPEVLSTVIPFLSVQPLVENAVRHGLEPKPDGGRITIRASDAGAFALIEVEDDGVGIDPERLRGILAGRPSADHVGVRNVDARLRQLYGDEHGLVVETNLDAGTLVRMRVPKSQPQNTTAPLSRN</sequence>
<evidence type="ECO:0000256" key="1">
    <source>
        <dbReference type="SAM" id="MobiDB-lite"/>
    </source>
</evidence>
<keyword evidence="2" id="KW-0472">Membrane</keyword>
<dbReference type="Pfam" id="PF02518">
    <property type="entry name" value="HATPase_c"/>
    <property type="match status" value="1"/>
</dbReference>
<keyword evidence="4" id="KW-0808">Transferase</keyword>
<evidence type="ECO:0000259" key="3">
    <source>
        <dbReference type="SMART" id="SM00387"/>
    </source>
</evidence>
<dbReference type="GO" id="GO:0016020">
    <property type="term" value="C:membrane"/>
    <property type="evidence" value="ECO:0007669"/>
    <property type="project" value="InterPro"/>
</dbReference>
<feature type="compositionally biased region" description="Low complexity" evidence="1">
    <location>
        <begin position="47"/>
        <end position="56"/>
    </location>
</feature>
<dbReference type="InterPro" id="IPR050640">
    <property type="entry name" value="Bact_2-comp_sensor_kinase"/>
</dbReference>
<organism evidence="4 5">
    <name type="scientific">Microcella alkalica</name>
    <dbReference type="NCBI Taxonomy" id="355930"/>
    <lineage>
        <taxon>Bacteria</taxon>
        <taxon>Bacillati</taxon>
        <taxon>Actinomycetota</taxon>
        <taxon>Actinomycetes</taxon>
        <taxon>Micrococcales</taxon>
        <taxon>Microbacteriaceae</taxon>
        <taxon>Microcella</taxon>
    </lineage>
</organism>
<dbReference type="SUPFAM" id="SSF55874">
    <property type="entry name" value="ATPase domain of HSP90 chaperone/DNA topoisomerase II/histidine kinase"/>
    <property type="match status" value="1"/>
</dbReference>
<dbReference type="PANTHER" id="PTHR34220:SF7">
    <property type="entry name" value="SENSOR HISTIDINE KINASE YPDA"/>
    <property type="match status" value="1"/>
</dbReference>
<dbReference type="InterPro" id="IPR036890">
    <property type="entry name" value="HATPase_C_sf"/>
</dbReference>
<feature type="region of interest" description="Disordered" evidence="1">
    <location>
        <begin position="35"/>
        <end position="60"/>
    </location>
</feature>
<dbReference type="InterPro" id="IPR003594">
    <property type="entry name" value="HATPase_dom"/>
</dbReference>
<dbReference type="EC" id="2.7.13.3" evidence="4"/>
<dbReference type="EMBL" id="JACGWX010000005">
    <property type="protein sequence ID" value="MBA8848417.1"/>
    <property type="molecule type" value="Genomic_DNA"/>
</dbReference>
<dbReference type="Gene3D" id="3.30.565.10">
    <property type="entry name" value="Histidine kinase-like ATPase, C-terminal domain"/>
    <property type="match status" value="1"/>
</dbReference>
<dbReference type="SMART" id="SM00387">
    <property type="entry name" value="HATPase_c"/>
    <property type="match status" value="1"/>
</dbReference>
<evidence type="ECO:0000313" key="5">
    <source>
        <dbReference type="Proteomes" id="UP000585905"/>
    </source>
</evidence>
<protein>
    <submittedName>
        <fullName evidence="4">Two-component system LytT family sensor kinase</fullName>
        <ecNumber evidence="4">2.7.13.3</ecNumber>
    </submittedName>
</protein>
<keyword evidence="4" id="KW-0418">Kinase</keyword>
<dbReference type="GO" id="GO:0000155">
    <property type="term" value="F:phosphorelay sensor kinase activity"/>
    <property type="evidence" value="ECO:0007669"/>
    <property type="project" value="InterPro"/>
</dbReference>
<feature type="transmembrane region" description="Helical" evidence="2">
    <location>
        <begin position="82"/>
        <end position="104"/>
    </location>
</feature>